<evidence type="ECO:0000313" key="1">
    <source>
        <dbReference type="EMBL" id="MEC0242001.1"/>
    </source>
</evidence>
<organism evidence="1 2">
    <name type="scientific">Paenibacillus dokdonensis</name>
    <dbReference type="NCBI Taxonomy" id="2567944"/>
    <lineage>
        <taxon>Bacteria</taxon>
        <taxon>Bacillati</taxon>
        <taxon>Bacillota</taxon>
        <taxon>Bacilli</taxon>
        <taxon>Bacillales</taxon>
        <taxon>Paenibacillaceae</taxon>
        <taxon>Paenibacillus</taxon>
    </lineage>
</organism>
<keyword evidence="2" id="KW-1185">Reference proteome</keyword>
<evidence type="ECO:0008006" key="3">
    <source>
        <dbReference type="Google" id="ProtNLM"/>
    </source>
</evidence>
<dbReference type="RefSeq" id="WP_326089742.1">
    <property type="nucleotide sequence ID" value="NZ_JARLKZ010000015.1"/>
</dbReference>
<evidence type="ECO:0000313" key="2">
    <source>
        <dbReference type="Proteomes" id="UP001344632"/>
    </source>
</evidence>
<sequence length="248" mass="28837">MSLENSIKDVISMKLEDGTVEKLIGQQLEKGVENALENLFRSYGDITKIIETKVKSVMIPYLESYDYSEYITKLDSVLVDVLKSSALENKKLLENFKDLMIPEQEKTIKVTELFQRWMEYVGKNVETNGLEVCYDGGPPSYEYVEVSFEVDYNEERSWSNMKHAVLVFECEHDENMNYEIKIHTWPKYDKGEWTIEHNSVHDINSLRHLDEFSMFLMKLQQNGTKLILDSDGESDEVEPEAEPEASFS</sequence>
<reference evidence="1 2" key="1">
    <citation type="submission" date="2023-03" db="EMBL/GenBank/DDBJ databases">
        <title>Bacillus Genome Sequencing.</title>
        <authorList>
            <person name="Dunlap C."/>
        </authorList>
    </citation>
    <scope>NUCLEOTIDE SEQUENCE [LARGE SCALE GENOMIC DNA]</scope>
    <source>
        <strain evidence="1 2">BD-525</strain>
    </source>
</reference>
<dbReference type="Proteomes" id="UP001344632">
    <property type="component" value="Unassembled WGS sequence"/>
</dbReference>
<proteinExistence type="predicted"/>
<comment type="caution">
    <text evidence="1">The sequence shown here is derived from an EMBL/GenBank/DDBJ whole genome shotgun (WGS) entry which is preliminary data.</text>
</comment>
<accession>A0ABU6GQK5</accession>
<dbReference type="EMBL" id="JARLKZ010000015">
    <property type="protein sequence ID" value="MEC0242001.1"/>
    <property type="molecule type" value="Genomic_DNA"/>
</dbReference>
<gene>
    <name evidence="1" type="ORF">P4H66_19545</name>
</gene>
<protein>
    <recommendedName>
        <fullName evidence="3">Phage protein</fullName>
    </recommendedName>
</protein>
<name>A0ABU6GQK5_9BACL</name>